<protein>
    <submittedName>
        <fullName evidence="1">Uncharacterized protein</fullName>
    </submittedName>
</protein>
<proteinExistence type="predicted"/>
<organism evidence="1">
    <name type="scientific">Anguilla anguilla</name>
    <name type="common">European freshwater eel</name>
    <name type="synonym">Muraena anguilla</name>
    <dbReference type="NCBI Taxonomy" id="7936"/>
    <lineage>
        <taxon>Eukaryota</taxon>
        <taxon>Metazoa</taxon>
        <taxon>Chordata</taxon>
        <taxon>Craniata</taxon>
        <taxon>Vertebrata</taxon>
        <taxon>Euteleostomi</taxon>
        <taxon>Actinopterygii</taxon>
        <taxon>Neopterygii</taxon>
        <taxon>Teleostei</taxon>
        <taxon>Anguilliformes</taxon>
        <taxon>Anguillidae</taxon>
        <taxon>Anguilla</taxon>
    </lineage>
</organism>
<evidence type="ECO:0000313" key="1">
    <source>
        <dbReference type="EMBL" id="JAH30626.1"/>
    </source>
</evidence>
<name>A0A0E9RN79_ANGAN</name>
<reference evidence="1" key="2">
    <citation type="journal article" date="2015" name="Fish Shellfish Immunol.">
        <title>Early steps in the European eel (Anguilla anguilla)-Vibrio vulnificus interaction in the gills: Role of the RtxA13 toxin.</title>
        <authorList>
            <person name="Callol A."/>
            <person name="Pajuelo D."/>
            <person name="Ebbesson L."/>
            <person name="Teles M."/>
            <person name="MacKenzie S."/>
            <person name="Amaro C."/>
        </authorList>
    </citation>
    <scope>NUCLEOTIDE SEQUENCE</scope>
</reference>
<accession>A0A0E9RN79</accession>
<dbReference type="EMBL" id="GBXM01077951">
    <property type="protein sequence ID" value="JAH30626.1"/>
    <property type="molecule type" value="Transcribed_RNA"/>
</dbReference>
<reference evidence="1" key="1">
    <citation type="submission" date="2014-11" db="EMBL/GenBank/DDBJ databases">
        <authorList>
            <person name="Amaro Gonzalez C."/>
        </authorList>
    </citation>
    <scope>NUCLEOTIDE SEQUENCE</scope>
</reference>
<sequence>MAVHESMVVMNGTQISYIGHEL</sequence>
<dbReference type="AlphaFoldDB" id="A0A0E9RN79"/>